<dbReference type="Gene3D" id="3.10.450.50">
    <property type="match status" value="1"/>
</dbReference>
<keyword evidence="3" id="KW-1185">Reference proteome</keyword>
<protein>
    <submittedName>
        <fullName evidence="2">Ketosteroid isomerase-like protein</fullName>
    </submittedName>
</protein>
<dbReference type="GO" id="GO:0016853">
    <property type="term" value="F:isomerase activity"/>
    <property type="evidence" value="ECO:0007669"/>
    <property type="project" value="UniProtKB-KW"/>
</dbReference>
<reference evidence="2 3" key="1">
    <citation type="submission" date="2020-08" db="EMBL/GenBank/DDBJ databases">
        <title>Genomic Encyclopedia of Type Strains, Phase IV (KMG-V): Genome sequencing to study the core and pangenomes of soil and plant-associated prokaryotes.</title>
        <authorList>
            <person name="Whitman W."/>
        </authorList>
    </citation>
    <scope>NUCLEOTIDE SEQUENCE [LARGE SCALE GENOMIC DNA]</scope>
    <source>
        <strain evidence="2 3">M8UP14</strain>
    </source>
</reference>
<sequence length="182" mass="20441">MEIARSITRSIARSIDHGTKRVLAILLLAVAVLGIAGIAHAQNAHKEHKRDYKREIELVEQQWRTAQLAGDVATMDKLLAEDYFGISNNGQLNNKTQQLERLQKRTLVLTKIDVSDVKIKLLGRVGIVTSLAQLEGTNDGRPLQGLFRYTRIYKRYPDGSWKITNFEVTHVPNKGERGGPTD</sequence>
<dbReference type="Pfam" id="PF14534">
    <property type="entry name" value="DUF4440"/>
    <property type="match status" value="1"/>
</dbReference>
<name>A0A7W7ZEK5_9BACT</name>
<dbReference type="InterPro" id="IPR032710">
    <property type="entry name" value="NTF2-like_dom_sf"/>
</dbReference>
<dbReference type="RefSeq" id="WP_184217941.1">
    <property type="nucleotide sequence ID" value="NZ_JACHIP010000004.1"/>
</dbReference>
<evidence type="ECO:0000259" key="1">
    <source>
        <dbReference type="Pfam" id="PF14534"/>
    </source>
</evidence>
<evidence type="ECO:0000313" key="2">
    <source>
        <dbReference type="EMBL" id="MBB5058347.1"/>
    </source>
</evidence>
<keyword evidence="2" id="KW-0413">Isomerase</keyword>
<evidence type="ECO:0000313" key="3">
    <source>
        <dbReference type="Proteomes" id="UP000540989"/>
    </source>
</evidence>
<dbReference type="AlphaFoldDB" id="A0A7W7ZEK5"/>
<dbReference type="InterPro" id="IPR027843">
    <property type="entry name" value="DUF4440"/>
</dbReference>
<dbReference type="Proteomes" id="UP000540989">
    <property type="component" value="Unassembled WGS sequence"/>
</dbReference>
<organism evidence="2 3">
    <name type="scientific">Granulicella aggregans</name>
    <dbReference type="NCBI Taxonomy" id="474949"/>
    <lineage>
        <taxon>Bacteria</taxon>
        <taxon>Pseudomonadati</taxon>
        <taxon>Acidobacteriota</taxon>
        <taxon>Terriglobia</taxon>
        <taxon>Terriglobales</taxon>
        <taxon>Acidobacteriaceae</taxon>
        <taxon>Granulicella</taxon>
    </lineage>
</organism>
<comment type="caution">
    <text evidence="2">The sequence shown here is derived from an EMBL/GenBank/DDBJ whole genome shotgun (WGS) entry which is preliminary data.</text>
</comment>
<dbReference type="EMBL" id="JACHIP010000004">
    <property type="protein sequence ID" value="MBB5058347.1"/>
    <property type="molecule type" value="Genomic_DNA"/>
</dbReference>
<dbReference type="SUPFAM" id="SSF54427">
    <property type="entry name" value="NTF2-like"/>
    <property type="match status" value="1"/>
</dbReference>
<proteinExistence type="predicted"/>
<accession>A0A7W7ZEK5</accession>
<gene>
    <name evidence="2" type="ORF">HDF16_003061</name>
</gene>
<feature type="domain" description="DUF4440" evidence="1">
    <location>
        <begin position="56"/>
        <end position="163"/>
    </location>
</feature>